<feature type="domain" description="EH" evidence="4">
    <location>
        <begin position="246"/>
        <end position="336"/>
    </location>
</feature>
<keyword evidence="6" id="KW-1185">Reference proteome</keyword>
<feature type="compositionally biased region" description="Polar residues" evidence="3">
    <location>
        <begin position="756"/>
        <end position="792"/>
    </location>
</feature>
<dbReference type="Pfam" id="PF12763">
    <property type="entry name" value="EH"/>
    <property type="match status" value="3"/>
</dbReference>
<feature type="compositionally biased region" description="Polar residues" evidence="3">
    <location>
        <begin position="827"/>
        <end position="836"/>
    </location>
</feature>
<dbReference type="CDD" id="cd00052">
    <property type="entry name" value="EH"/>
    <property type="match status" value="3"/>
</dbReference>
<feature type="domain" description="EH" evidence="4">
    <location>
        <begin position="1"/>
        <end position="71"/>
    </location>
</feature>
<dbReference type="PANTHER" id="PTHR11216:SF176">
    <property type="entry name" value="EPIDERMAL GROWTH FACTOR RECEPTOR PATHWAY SUBSTRATE CLONE 15, ISOFORM A"/>
    <property type="match status" value="1"/>
</dbReference>
<dbReference type="PROSITE" id="PS50222">
    <property type="entry name" value="EF_HAND_2"/>
    <property type="match status" value="2"/>
</dbReference>
<dbReference type="PROSITE" id="PS50031">
    <property type="entry name" value="EH"/>
    <property type="match status" value="3"/>
</dbReference>
<dbReference type="InterPro" id="IPR002048">
    <property type="entry name" value="EF_hand_dom"/>
</dbReference>
<accession>A0ABM0MTN8</accession>
<dbReference type="PROSITE" id="PS00018">
    <property type="entry name" value="EF_HAND_1"/>
    <property type="match status" value="2"/>
</dbReference>
<feature type="compositionally biased region" description="Low complexity" evidence="3">
    <location>
        <begin position="213"/>
        <end position="225"/>
    </location>
</feature>
<keyword evidence="2" id="KW-0175">Coiled coil</keyword>
<dbReference type="SMART" id="SM00054">
    <property type="entry name" value="EFh"/>
    <property type="match status" value="3"/>
</dbReference>
<dbReference type="InterPro" id="IPR000261">
    <property type="entry name" value="EH_dom"/>
</dbReference>
<dbReference type="PANTHER" id="PTHR11216">
    <property type="entry name" value="EH DOMAIN"/>
    <property type="match status" value="1"/>
</dbReference>
<dbReference type="InterPro" id="IPR011992">
    <property type="entry name" value="EF-hand-dom_pair"/>
</dbReference>
<protein>
    <submittedName>
        <fullName evidence="7">Epidermal growth factor receptor substrate 15-like 1-like</fullName>
    </submittedName>
</protein>
<evidence type="ECO:0000313" key="6">
    <source>
        <dbReference type="Proteomes" id="UP000694865"/>
    </source>
</evidence>
<feature type="domain" description="EF-hand" evidence="5">
    <location>
        <begin position="245"/>
        <end position="280"/>
    </location>
</feature>
<feature type="region of interest" description="Disordered" evidence="3">
    <location>
        <begin position="202"/>
        <end position="225"/>
    </location>
</feature>
<feature type="region of interest" description="Disordered" evidence="3">
    <location>
        <begin position="702"/>
        <end position="893"/>
    </location>
</feature>
<dbReference type="GeneID" id="100373637"/>
<proteinExistence type="predicted"/>
<gene>
    <name evidence="7" type="primary">LOC100373637</name>
</gene>
<organism evidence="6 7">
    <name type="scientific">Saccoglossus kowalevskii</name>
    <name type="common">Acorn worm</name>
    <dbReference type="NCBI Taxonomy" id="10224"/>
    <lineage>
        <taxon>Eukaryota</taxon>
        <taxon>Metazoa</taxon>
        <taxon>Hemichordata</taxon>
        <taxon>Enteropneusta</taxon>
        <taxon>Harrimaniidae</taxon>
        <taxon>Saccoglossus</taxon>
    </lineage>
</organism>
<reference evidence="7" key="1">
    <citation type="submission" date="2025-08" db="UniProtKB">
        <authorList>
            <consortium name="RefSeq"/>
        </authorList>
    </citation>
    <scope>IDENTIFICATION</scope>
    <source>
        <tissue evidence="7">Testes</tissue>
    </source>
</reference>
<dbReference type="InterPro" id="IPR018247">
    <property type="entry name" value="EF_Hand_1_Ca_BS"/>
</dbReference>
<dbReference type="RefSeq" id="XP_006823379.1">
    <property type="nucleotide sequence ID" value="XM_006823316.1"/>
</dbReference>
<dbReference type="SMART" id="SM00027">
    <property type="entry name" value="EH"/>
    <property type="match status" value="3"/>
</dbReference>
<evidence type="ECO:0000313" key="7">
    <source>
        <dbReference type="RefSeq" id="XP_006823379.1"/>
    </source>
</evidence>
<dbReference type="Proteomes" id="UP000694865">
    <property type="component" value="Unplaced"/>
</dbReference>
<dbReference type="Gene3D" id="1.10.238.10">
    <property type="entry name" value="EF-hand"/>
    <property type="match status" value="3"/>
</dbReference>
<feature type="coiled-coil region" evidence="2">
    <location>
        <begin position="384"/>
        <end position="537"/>
    </location>
</feature>
<feature type="domain" description="EF-hand" evidence="5">
    <location>
        <begin position="125"/>
        <end position="160"/>
    </location>
</feature>
<keyword evidence="1" id="KW-0106">Calcium</keyword>
<evidence type="ECO:0000256" key="1">
    <source>
        <dbReference type="ARBA" id="ARBA00022837"/>
    </source>
</evidence>
<evidence type="ECO:0000256" key="3">
    <source>
        <dbReference type="SAM" id="MobiDB-lite"/>
    </source>
</evidence>
<name>A0ABM0MTN8_SACKO</name>
<evidence type="ECO:0000259" key="5">
    <source>
        <dbReference type="PROSITE" id="PS50222"/>
    </source>
</evidence>
<feature type="region of interest" description="Disordered" evidence="3">
    <location>
        <begin position="324"/>
        <end position="353"/>
    </location>
</feature>
<sequence length="893" mass="95513">MGTGRIGAIDAAAYLKKSGLKETVLHKIWELSDPAGKGFLDKQGFFVALKLIALSQNGEEASISNINLSVPPPNMYGGTGVSDPSHWSVTPQDKIKFDGIFDGLLPINGLLSGDKCKPVFMNSNLPVDILSKVWDLSDIDNDGYLDKDEFSVAMYLVYRALEKEVIPSTLPLSLIPLSKRKKPGPGLVGGVAVLPSVLPPAASLRRNTPTPPGSTGSVSPSTLSPQLGLKHAHLKTPATWVVSAQDKAHYDNIFKRLDTDNDGLVTGDEVRQTFLQYCIPQACLAHIWMLCDMKQIGRLNAEQFALALYLLSQKANNGVDPPLQLTGEMIPPSSRPKPLSDGTGSGNVSASSSMGDFSAIKELDSISKDIDQLGREKSQLLLDINQKESLSKQKEDEVQELLSELDKANTQLRQLEFQKTEAQKNLDELDESKAKLEATLAQVRDKCEEEEQNIKTLRSQISTQENTIKSQDDELNRLRIELNNLRQEESLLEQKVEAGKAQLDEVIKSLKESQSHVNEEQSKVNQLKETQRNLTNSIDRHNDILNKVSTGAITSIYDIDNALLDATTPTPSEIDSFSARATAGSSPVSSLSGFSTGSGFEKGDSDINADAFNGKDPFAMTLTETVDPFKDVDPFKTDIFTSDPFKDTDPFGAGKEDTVSDDPFKSTTAVDGQSYNAFTSTDLFSTDPFDSKCKASSIATDTFGGETFSTKDSMPALPPKKSKPASSDKVVDPFQSSNDDPFQFSNSDKDPFSGFSDKTVTPASDPFSSGSPSVQGSDPFSGSTTLAQTPDPFSSGVPGSDPFSGGTASVPASDPFSGGTAAVPSSDPFSGGTSSDPFGGGTASISSSDPFGDGAPSAPASDPFSGGIDPFSSTTSTQYEGFGGFAKTLEKLR</sequence>
<dbReference type="SUPFAM" id="SSF47473">
    <property type="entry name" value="EF-hand"/>
    <property type="match status" value="3"/>
</dbReference>
<dbReference type="Gene3D" id="1.10.287.1490">
    <property type="match status" value="1"/>
</dbReference>
<evidence type="ECO:0000259" key="4">
    <source>
        <dbReference type="PROSITE" id="PS50031"/>
    </source>
</evidence>
<feature type="domain" description="EH" evidence="4">
    <location>
        <begin position="93"/>
        <end position="181"/>
    </location>
</feature>
<feature type="compositionally biased region" description="Polar residues" evidence="3">
    <location>
        <begin position="734"/>
        <end position="746"/>
    </location>
</feature>
<evidence type="ECO:0000256" key="2">
    <source>
        <dbReference type="SAM" id="Coils"/>
    </source>
</evidence>